<dbReference type="Proteomes" id="UP001175228">
    <property type="component" value="Unassembled WGS sequence"/>
</dbReference>
<dbReference type="PROSITE" id="PS51257">
    <property type="entry name" value="PROKAR_LIPOPROTEIN"/>
    <property type="match status" value="1"/>
</dbReference>
<comment type="caution">
    <text evidence="1">The sequence shown here is derived from an EMBL/GenBank/DDBJ whole genome shotgun (WGS) entry which is preliminary data.</text>
</comment>
<dbReference type="EMBL" id="JAUEPU010000008">
    <property type="protein sequence ID" value="KAK0500461.1"/>
    <property type="molecule type" value="Genomic_DNA"/>
</dbReference>
<dbReference type="AlphaFoldDB" id="A0AA39QDG1"/>
<reference evidence="1" key="1">
    <citation type="submission" date="2023-06" db="EMBL/GenBank/DDBJ databases">
        <authorList>
            <consortium name="Lawrence Berkeley National Laboratory"/>
            <person name="Ahrendt S."/>
            <person name="Sahu N."/>
            <person name="Indic B."/>
            <person name="Wong-Bajracharya J."/>
            <person name="Merenyi Z."/>
            <person name="Ke H.-M."/>
            <person name="Monk M."/>
            <person name="Kocsube S."/>
            <person name="Drula E."/>
            <person name="Lipzen A."/>
            <person name="Balint B."/>
            <person name="Henrissat B."/>
            <person name="Andreopoulos B."/>
            <person name="Martin F.M."/>
            <person name="Harder C.B."/>
            <person name="Rigling D."/>
            <person name="Ford K.L."/>
            <person name="Foster G.D."/>
            <person name="Pangilinan J."/>
            <person name="Papanicolaou A."/>
            <person name="Barry K."/>
            <person name="LaButti K."/>
            <person name="Viragh M."/>
            <person name="Koriabine M."/>
            <person name="Yan M."/>
            <person name="Riley R."/>
            <person name="Champramary S."/>
            <person name="Plett K.L."/>
            <person name="Tsai I.J."/>
            <person name="Slot J."/>
            <person name="Sipos G."/>
            <person name="Plett J."/>
            <person name="Nagy L.G."/>
            <person name="Grigoriev I.V."/>
        </authorList>
    </citation>
    <scope>NUCLEOTIDE SEQUENCE</scope>
    <source>
        <strain evidence="1">HWK02</strain>
    </source>
</reference>
<evidence type="ECO:0000313" key="2">
    <source>
        <dbReference type="Proteomes" id="UP001175228"/>
    </source>
</evidence>
<accession>A0AA39QDG1</accession>
<sequence>MKYKNVEVFVSSPSIESAATYSVIPCISSSCDSSPPLSLYSRSSPELRWRRTWASRAQLIRPATSAARTPPASTGAMRKSLSAMAKSLSCSLPALVRSDARPRA</sequence>
<organism evidence="1 2">
    <name type="scientific">Armillaria luteobubalina</name>
    <dbReference type="NCBI Taxonomy" id="153913"/>
    <lineage>
        <taxon>Eukaryota</taxon>
        <taxon>Fungi</taxon>
        <taxon>Dikarya</taxon>
        <taxon>Basidiomycota</taxon>
        <taxon>Agaricomycotina</taxon>
        <taxon>Agaricomycetes</taxon>
        <taxon>Agaricomycetidae</taxon>
        <taxon>Agaricales</taxon>
        <taxon>Marasmiineae</taxon>
        <taxon>Physalacriaceae</taxon>
        <taxon>Armillaria</taxon>
    </lineage>
</organism>
<gene>
    <name evidence="1" type="ORF">EDD18DRAFT_1460177</name>
</gene>
<keyword evidence="2" id="KW-1185">Reference proteome</keyword>
<protein>
    <submittedName>
        <fullName evidence="1">Uncharacterized protein</fullName>
    </submittedName>
</protein>
<proteinExistence type="predicted"/>
<name>A0AA39QDG1_9AGAR</name>
<evidence type="ECO:0000313" key="1">
    <source>
        <dbReference type="EMBL" id="KAK0500461.1"/>
    </source>
</evidence>